<keyword evidence="5" id="KW-0479">Metal-binding</keyword>
<keyword evidence="8" id="KW-1133">Transmembrane helix</keyword>
<dbReference type="AlphaFoldDB" id="C3YK68"/>
<dbReference type="STRING" id="7739.C3YK68"/>
<dbReference type="EMBL" id="GG666520">
    <property type="protein sequence ID" value="EEN59525.1"/>
    <property type="molecule type" value="Genomic_DNA"/>
</dbReference>
<evidence type="ECO:0000313" key="10">
    <source>
        <dbReference type="EMBL" id="EEN59525.1"/>
    </source>
</evidence>
<dbReference type="GO" id="GO:0031902">
    <property type="term" value="C:late endosome membrane"/>
    <property type="evidence" value="ECO:0007669"/>
    <property type="project" value="UniProtKB-SubCell"/>
</dbReference>
<dbReference type="InterPro" id="IPR037519">
    <property type="entry name" value="LITAF_fam"/>
</dbReference>
<comment type="subcellular location">
    <subcellularLocation>
        <location evidence="2">Endosome membrane</location>
        <topology evidence="2">Peripheral membrane protein</topology>
    </subcellularLocation>
    <subcellularLocation>
        <location evidence="1">Late endosome membrane</location>
    </subcellularLocation>
    <subcellularLocation>
        <location evidence="3">Lysosome membrane</location>
        <topology evidence="3">Peripheral membrane protein</topology>
        <orientation evidence="3">Cytoplasmic side</orientation>
    </subcellularLocation>
</comment>
<protein>
    <recommendedName>
        <fullName evidence="9">LITAF domain-containing protein</fullName>
    </recommendedName>
</protein>
<keyword evidence="8" id="KW-0812">Transmembrane</keyword>
<dbReference type="PANTHER" id="PTHR23292">
    <property type="entry name" value="LIPOPOLYSACCHARIDE-INDUCED TUMOR NECROSIS FACTOR-ALPHA FACTOR"/>
    <property type="match status" value="1"/>
</dbReference>
<proteinExistence type="inferred from homology"/>
<evidence type="ECO:0000256" key="2">
    <source>
        <dbReference type="ARBA" id="ARBA00004481"/>
    </source>
</evidence>
<dbReference type="SMART" id="SM00714">
    <property type="entry name" value="LITAF"/>
    <property type="match status" value="1"/>
</dbReference>
<keyword evidence="7 8" id="KW-0472">Membrane</keyword>
<dbReference type="GO" id="GO:0046872">
    <property type="term" value="F:metal ion binding"/>
    <property type="evidence" value="ECO:0007669"/>
    <property type="project" value="UniProtKB-KW"/>
</dbReference>
<dbReference type="GO" id="GO:0005765">
    <property type="term" value="C:lysosomal membrane"/>
    <property type="evidence" value="ECO:0007669"/>
    <property type="project" value="UniProtKB-SubCell"/>
</dbReference>
<dbReference type="Pfam" id="PF10601">
    <property type="entry name" value="zf-LITAF-like"/>
    <property type="match status" value="1"/>
</dbReference>
<evidence type="ECO:0000256" key="7">
    <source>
        <dbReference type="ARBA" id="ARBA00023136"/>
    </source>
</evidence>
<accession>C3YK68</accession>
<feature type="transmembrane region" description="Helical" evidence="8">
    <location>
        <begin position="37"/>
        <end position="60"/>
    </location>
</feature>
<dbReference type="PANTHER" id="PTHR23292:SF6">
    <property type="entry name" value="FI16602P1-RELATED"/>
    <property type="match status" value="1"/>
</dbReference>
<keyword evidence="6" id="KW-0862">Zinc</keyword>
<comment type="similarity">
    <text evidence="4">Belongs to the CDIP1/LITAF family.</text>
</comment>
<gene>
    <name evidence="10" type="ORF">BRAFLDRAFT_220075</name>
</gene>
<evidence type="ECO:0000256" key="4">
    <source>
        <dbReference type="ARBA" id="ARBA00005975"/>
    </source>
</evidence>
<evidence type="ECO:0000259" key="9">
    <source>
        <dbReference type="PROSITE" id="PS51837"/>
    </source>
</evidence>
<dbReference type="eggNOG" id="KOG4440">
    <property type="taxonomic scope" value="Eukaryota"/>
</dbReference>
<evidence type="ECO:0000256" key="1">
    <source>
        <dbReference type="ARBA" id="ARBA00004414"/>
    </source>
</evidence>
<sequence>TVVMVVDHPTRTGDPVRMTCPTCHHNIQTTVDHEEGLFSYVMFCLLCALGCWLCSCIPLFMKDCQDAKHTCPNCKTHLGTYKRME</sequence>
<feature type="domain" description="LITAF" evidence="9">
    <location>
        <begin position="1"/>
        <end position="83"/>
    </location>
</feature>
<reference evidence="10" key="1">
    <citation type="journal article" date="2008" name="Nature">
        <title>The amphioxus genome and the evolution of the chordate karyotype.</title>
        <authorList>
            <consortium name="US DOE Joint Genome Institute (JGI-PGF)"/>
            <person name="Putnam N.H."/>
            <person name="Butts T."/>
            <person name="Ferrier D.E.K."/>
            <person name="Furlong R.F."/>
            <person name="Hellsten U."/>
            <person name="Kawashima T."/>
            <person name="Robinson-Rechavi M."/>
            <person name="Shoguchi E."/>
            <person name="Terry A."/>
            <person name="Yu J.-K."/>
            <person name="Benito-Gutierrez E.L."/>
            <person name="Dubchak I."/>
            <person name="Garcia-Fernandez J."/>
            <person name="Gibson-Brown J.J."/>
            <person name="Grigoriev I.V."/>
            <person name="Horton A.C."/>
            <person name="de Jong P.J."/>
            <person name="Jurka J."/>
            <person name="Kapitonov V.V."/>
            <person name="Kohara Y."/>
            <person name="Kuroki Y."/>
            <person name="Lindquist E."/>
            <person name="Lucas S."/>
            <person name="Osoegawa K."/>
            <person name="Pennacchio L.A."/>
            <person name="Salamov A.A."/>
            <person name="Satou Y."/>
            <person name="Sauka-Spengler T."/>
            <person name="Schmutz J."/>
            <person name="Shin-I T."/>
            <person name="Toyoda A."/>
            <person name="Bronner-Fraser M."/>
            <person name="Fujiyama A."/>
            <person name="Holland L.Z."/>
            <person name="Holland P.W.H."/>
            <person name="Satoh N."/>
            <person name="Rokhsar D.S."/>
        </authorList>
    </citation>
    <scope>NUCLEOTIDE SEQUENCE [LARGE SCALE GENOMIC DNA]</scope>
    <source>
        <strain evidence="10">S238N-H82</strain>
        <tissue evidence="10">Testes</tissue>
    </source>
</reference>
<evidence type="ECO:0000256" key="3">
    <source>
        <dbReference type="ARBA" id="ARBA00004630"/>
    </source>
</evidence>
<evidence type="ECO:0000256" key="8">
    <source>
        <dbReference type="SAM" id="Phobius"/>
    </source>
</evidence>
<evidence type="ECO:0000256" key="6">
    <source>
        <dbReference type="ARBA" id="ARBA00022833"/>
    </source>
</evidence>
<dbReference type="PROSITE" id="PS51837">
    <property type="entry name" value="LITAF"/>
    <property type="match status" value="1"/>
</dbReference>
<organism>
    <name type="scientific">Branchiostoma floridae</name>
    <name type="common">Florida lancelet</name>
    <name type="synonym">Amphioxus</name>
    <dbReference type="NCBI Taxonomy" id="7739"/>
    <lineage>
        <taxon>Eukaryota</taxon>
        <taxon>Metazoa</taxon>
        <taxon>Chordata</taxon>
        <taxon>Cephalochordata</taxon>
        <taxon>Leptocardii</taxon>
        <taxon>Amphioxiformes</taxon>
        <taxon>Branchiostomatidae</taxon>
        <taxon>Branchiostoma</taxon>
    </lineage>
</organism>
<name>C3YK68_BRAFL</name>
<feature type="non-terminal residue" evidence="10">
    <location>
        <position position="1"/>
    </location>
</feature>
<dbReference type="InterPro" id="IPR006629">
    <property type="entry name" value="LITAF"/>
</dbReference>
<dbReference type="InParanoid" id="C3YK68"/>
<evidence type="ECO:0000256" key="5">
    <source>
        <dbReference type="ARBA" id="ARBA00022723"/>
    </source>
</evidence>